<gene>
    <name evidence="1" type="ORF">SI8410_13017117</name>
</gene>
<sequence>MIKEKKSTQCLPINLSHLFQCCSQHKTIQLYRDINS</sequence>
<reference evidence="1" key="1">
    <citation type="submission" date="2020-02" db="EMBL/GenBank/DDBJ databases">
        <authorList>
            <person name="Scholz U."/>
            <person name="Mascher M."/>
            <person name="Fiebig A."/>
        </authorList>
    </citation>
    <scope>NUCLEOTIDE SEQUENCE</scope>
</reference>
<protein>
    <submittedName>
        <fullName evidence="1">Uncharacterized protein</fullName>
    </submittedName>
</protein>
<evidence type="ECO:0000313" key="2">
    <source>
        <dbReference type="Proteomes" id="UP000663760"/>
    </source>
</evidence>
<evidence type="ECO:0000313" key="1">
    <source>
        <dbReference type="EMBL" id="CAA7406439.1"/>
    </source>
</evidence>
<dbReference type="EMBL" id="LR746276">
    <property type="protein sequence ID" value="CAA7406439.1"/>
    <property type="molecule type" value="Genomic_DNA"/>
</dbReference>
<dbReference type="Proteomes" id="UP000663760">
    <property type="component" value="Chromosome 13"/>
</dbReference>
<keyword evidence="2" id="KW-1185">Reference proteome</keyword>
<accession>A0A7I8L8T5</accession>
<name>A0A7I8L8T5_SPIIN</name>
<organism evidence="1 2">
    <name type="scientific">Spirodela intermedia</name>
    <name type="common">Intermediate duckweed</name>
    <dbReference type="NCBI Taxonomy" id="51605"/>
    <lineage>
        <taxon>Eukaryota</taxon>
        <taxon>Viridiplantae</taxon>
        <taxon>Streptophyta</taxon>
        <taxon>Embryophyta</taxon>
        <taxon>Tracheophyta</taxon>
        <taxon>Spermatophyta</taxon>
        <taxon>Magnoliopsida</taxon>
        <taxon>Liliopsida</taxon>
        <taxon>Araceae</taxon>
        <taxon>Lemnoideae</taxon>
        <taxon>Spirodela</taxon>
    </lineage>
</organism>
<proteinExistence type="predicted"/>
<dbReference type="AlphaFoldDB" id="A0A7I8L8T5"/>